<dbReference type="InParanoid" id="A0A1Y1YZQ4"/>
<protein>
    <submittedName>
        <fullName evidence="1">Uncharacterized protein</fullName>
    </submittedName>
</protein>
<dbReference type="AlphaFoldDB" id="A0A1Y1YZQ4"/>
<organism evidence="1 2">
    <name type="scientific">Basidiobolus meristosporus CBS 931.73</name>
    <dbReference type="NCBI Taxonomy" id="1314790"/>
    <lineage>
        <taxon>Eukaryota</taxon>
        <taxon>Fungi</taxon>
        <taxon>Fungi incertae sedis</taxon>
        <taxon>Zoopagomycota</taxon>
        <taxon>Entomophthoromycotina</taxon>
        <taxon>Basidiobolomycetes</taxon>
        <taxon>Basidiobolales</taxon>
        <taxon>Basidiobolaceae</taxon>
        <taxon>Basidiobolus</taxon>
    </lineage>
</organism>
<gene>
    <name evidence="1" type="ORF">K493DRAFT_311798</name>
</gene>
<reference evidence="1 2" key="1">
    <citation type="submission" date="2016-07" db="EMBL/GenBank/DDBJ databases">
        <title>Pervasive Adenine N6-methylation of Active Genes in Fungi.</title>
        <authorList>
            <consortium name="DOE Joint Genome Institute"/>
            <person name="Mondo S.J."/>
            <person name="Dannebaum R.O."/>
            <person name="Kuo R.C."/>
            <person name="Labutti K."/>
            <person name="Haridas S."/>
            <person name="Kuo A."/>
            <person name="Salamov A."/>
            <person name="Ahrendt S.R."/>
            <person name="Lipzen A."/>
            <person name="Sullivan W."/>
            <person name="Andreopoulos W.B."/>
            <person name="Clum A."/>
            <person name="Lindquist E."/>
            <person name="Daum C."/>
            <person name="Ramamoorthy G.K."/>
            <person name="Gryganskyi A."/>
            <person name="Culley D."/>
            <person name="Magnuson J.K."/>
            <person name="James T.Y."/>
            <person name="O'Malley M.A."/>
            <person name="Stajich J.E."/>
            <person name="Spatafora J.W."/>
            <person name="Visel A."/>
            <person name="Grigoriev I.V."/>
        </authorList>
    </citation>
    <scope>NUCLEOTIDE SEQUENCE [LARGE SCALE GENOMIC DNA]</scope>
    <source>
        <strain evidence="1 2">CBS 931.73</strain>
    </source>
</reference>
<name>A0A1Y1YZQ4_9FUNG</name>
<dbReference type="Proteomes" id="UP000193498">
    <property type="component" value="Unassembled WGS sequence"/>
</dbReference>
<evidence type="ECO:0000313" key="1">
    <source>
        <dbReference type="EMBL" id="ORY03177.1"/>
    </source>
</evidence>
<comment type="caution">
    <text evidence="1">The sequence shown here is derived from an EMBL/GenBank/DDBJ whole genome shotgun (WGS) entry which is preliminary data.</text>
</comment>
<accession>A0A1Y1YZQ4</accession>
<keyword evidence="2" id="KW-1185">Reference proteome</keyword>
<evidence type="ECO:0000313" key="2">
    <source>
        <dbReference type="Proteomes" id="UP000193498"/>
    </source>
</evidence>
<dbReference type="EMBL" id="MCFE01000049">
    <property type="protein sequence ID" value="ORY03177.1"/>
    <property type="molecule type" value="Genomic_DNA"/>
</dbReference>
<proteinExistence type="predicted"/>
<sequence length="75" mass="8784">MLRRPPTLLTLKDNDVQFVSIYKQAYQEKVNPLELLRKKMEEAKKQEETSISPLSSHEELAVKRREMTTAQRIGL</sequence>